<evidence type="ECO:0000313" key="3">
    <source>
        <dbReference type="EMBL" id="KAJ3259658.1"/>
    </source>
</evidence>
<keyword evidence="2" id="KW-1133">Transmembrane helix</keyword>
<name>A0AAD5Y6Y8_9FUNG</name>
<feature type="transmembrane region" description="Helical" evidence="2">
    <location>
        <begin position="111"/>
        <end position="133"/>
    </location>
</feature>
<keyword evidence="4" id="KW-1185">Reference proteome</keyword>
<dbReference type="Pfam" id="PF14494">
    <property type="entry name" value="DUF4436"/>
    <property type="match status" value="1"/>
</dbReference>
<keyword evidence="2" id="KW-0472">Membrane</keyword>
<dbReference type="EMBL" id="JADGKB010000016">
    <property type="protein sequence ID" value="KAJ3259658.1"/>
    <property type="molecule type" value="Genomic_DNA"/>
</dbReference>
<feature type="compositionally biased region" description="Polar residues" evidence="1">
    <location>
        <begin position="166"/>
        <end position="179"/>
    </location>
</feature>
<evidence type="ECO:0000256" key="2">
    <source>
        <dbReference type="SAM" id="Phobius"/>
    </source>
</evidence>
<dbReference type="AlphaFoldDB" id="A0AAD5Y6Y8"/>
<comment type="caution">
    <text evidence="3">The sequence shown here is derived from an EMBL/GenBank/DDBJ whole genome shotgun (WGS) entry which is preliminary data.</text>
</comment>
<dbReference type="InterPro" id="IPR027948">
    <property type="entry name" value="DUF4436"/>
</dbReference>
<organism evidence="3 4">
    <name type="scientific">Boothiomyces macroporosus</name>
    <dbReference type="NCBI Taxonomy" id="261099"/>
    <lineage>
        <taxon>Eukaryota</taxon>
        <taxon>Fungi</taxon>
        <taxon>Fungi incertae sedis</taxon>
        <taxon>Chytridiomycota</taxon>
        <taxon>Chytridiomycota incertae sedis</taxon>
        <taxon>Chytridiomycetes</taxon>
        <taxon>Rhizophydiales</taxon>
        <taxon>Terramycetaceae</taxon>
        <taxon>Boothiomyces</taxon>
    </lineage>
</organism>
<gene>
    <name evidence="3" type="ORF">HK103_001919</name>
</gene>
<feature type="transmembrane region" description="Helical" evidence="2">
    <location>
        <begin position="36"/>
        <end position="61"/>
    </location>
</feature>
<feature type="region of interest" description="Disordered" evidence="1">
    <location>
        <begin position="160"/>
        <end position="196"/>
    </location>
</feature>
<proteinExistence type="predicted"/>
<evidence type="ECO:0000256" key="1">
    <source>
        <dbReference type="SAM" id="MobiDB-lite"/>
    </source>
</evidence>
<dbReference type="Proteomes" id="UP001210925">
    <property type="component" value="Unassembled WGS sequence"/>
</dbReference>
<evidence type="ECO:0000313" key="4">
    <source>
        <dbReference type="Proteomes" id="UP001210925"/>
    </source>
</evidence>
<sequence>MDEWRTDFILEDSSPSKNDTSIKVSITFTRGISQKFFSLFIVVLMWVMSMGNYLIDLGVFLMAMSHVWLQQKIEAPTTGVVTSMLFALPAVRNMQPGQPPIGCTADVVGFFWNMSLVAAAGNFTLKQALILLYRYSKQQRGAVVFLKFDDEPSVVDIKSTDFKMSDPSSSGVQKTQTTETRPERSHSIPKPYLNDIKNNDGEEIALLNIERK</sequence>
<reference evidence="3" key="1">
    <citation type="submission" date="2020-05" db="EMBL/GenBank/DDBJ databases">
        <title>Phylogenomic resolution of chytrid fungi.</title>
        <authorList>
            <person name="Stajich J.E."/>
            <person name="Amses K."/>
            <person name="Simmons R."/>
            <person name="Seto K."/>
            <person name="Myers J."/>
            <person name="Bonds A."/>
            <person name="Quandt C.A."/>
            <person name="Barry K."/>
            <person name="Liu P."/>
            <person name="Grigoriev I."/>
            <person name="Longcore J.E."/>
            <person name="James T.Y."/>
        </authorList>
    </citation>
    <scope>NUCLEOTIDE SEQUENCE</scope>
    <source>
        <strain evidence="3">PLAUS21</strain>
    </source>
</reference>
<accession>A0AAD5Y6Y8</accession>
<keyword evidence="2" id="KW-0812">Transmembrane</keyword>
<protein>
    <submittedName>
        <fullName evidence="3">Uncharacterized protein</fullName>
    </submittedName>
</protein>